<evidence type="ECO:0000259" key="2">
    <source>
        <dbReference type="Pfam" id="PF13525"/>
    </source>
</evidence>
<organism evidence="3">
    <name type="scientific">hydrothermal vent metagenome</name>
    <dbReference type="NCBI Taxonomy" id="652676"/>
    <lineage>
        <taxon>unclassified sequences</taxon>
        <taxon>metagenomes</taxon>
        <taxon>ecological metagenomes</taxon>
    </lineage>
</organism>
<accession>A0A1W1EJ15</accession>
<gene>
    <name evidence="3" type="ORF">MNB_SV-15-476</name>
</gene>
<proteinExistence type="predicted"/>
<protein>
    <submittedName>
        <fullName evidence="3">Putative lipoprotein</fullName>
    </submittedName>
</protein>
<dbReference type="InterPro" id="IPR011990">
    <property type="entry name" value="TPR-like_helical_dom_sf"/>
</dbReference>
<dbReference type="Gene3D" id="1.25.40.10">
    <property type="entry name" value="Tetratricopeptide repeat domain"/>
    <property type="match status" value="1"/>
</dbReference>
<dbReference type="AlphaFoldDB" id="A0A1W1EJ15"/>
<evidence type="ECO:0000313" key="3">
    <source>
        <dbReference type="EMBL" id="SHO80826.1"/>
    </source>
</evidence>
<reference evidence="3" key="1">
    <citation type="submission" date="2016-10" db="EMBL/GenBank/DDBJ databases">
        <authorList>
            <person name="de Groot N.N."/>
        </authorList>
    </citation>
    <scope>NUCLEOTIDE SEQUENCE</scope>
</reference>
<sequence>MIKKILLVAFVLAIFNGCTTITTKSEFNKTALSWYIKITDSITSKELDKADEYYLSMRSEHTKSKLLKTTIMILAHAHMDAEEYLMANYYFTEYNKRFAVGERREYAEFMKLKAAFLSIKDTNKDQKLMMDTITNANKFLYTYQYSKYSPLVNTIITRLKMSQILLNENVASLYDRIGKKEAAKKYRAKNNSSPIKVSDISKPDVNILASIMK</sequence>
<dbReference type="InterPro" id="IPR039565">
    <property type="entry name" value="BamD-like"/>
</dbReference>
<keyword evidence="3" id="KW-0449">Lipoprotein</keyword>
<dbReference type="EMBL" id="FRYL01000021">
    <property type="protein sequence ID" value="SHO80826.1"/>
    <property type="molecule type" value="Genomic_DNA"/>
</dbReference>
<keyword evidence="1" id="KW-0732">Signal</keyword>
<name>A0A1W1EJ15_9ZZZZ</name>
<evidence type="ECO:0000256" key="1">
    <source>
        <dbReference type="ARBA" id="ARBA00022729"/>
    </source>
</evidence>
<dbReference type="Pfam" id="PF13525">
    <property type="entry name" value="YfiO"/>
    <property type="match status" value="1"/>
</dbReference>
<feature type="domain" description="Outer membrane lipoprotein BamD-like" evidence="2">
    <location>
        <begin position="33"/>
        <end position="162"/>
    </location>
</feature>